<dbReference type="RefSeq" id="WP_089736970.1">
    <property type="nucleotide sequence ID" value="NZ_FNEG01000004.1"/>
</dbReference>
<keyword evidence="3" id="KW-1185">Reference proteome</keyword>
<dbReference type="STRING" id="445960.SAMN05421542_2698"/>
<accession>A0A2X2VRQ2</accession>
<organism evidence="2 4">
    <name type="scientific">Chryseobacterium jejuense</name>
    <dbReference type="NCBI Taxonomy" id="445960"/>
    <lineage>
        <taxon>Bacteria</taxon>
        <taxon>Pseudomonadati</taxon>
        <taxon>Bacteroidota</taxon>
        <taxon>Flavobacteriia</taxon>
        <taxon>Flavobacteriales</taxon>
        <taxon>Weeksellaceae</taxon>
        <taxon>Chryseobacterium group</taxon>
        <taxon>Chryseobacterium</taxon>
    </lineage>
</organism>
<reference evidence="1 3" key="1">
    <citation type="submission" date="2016-10" db="EMBL/GenBank/DDBJ databases">
        <authorList>
            <person name="Varghese N."/>
            <person name="Submissions S."/>
        </authorList>
    </citation>
    <scope>NUCLEOTIDE SEQUENCE [LARGE SCALE GENOMIC DNA]</scope>
    <source>
        <strain evidence="1 3">DSM 19299</strain>
    </source>
</reference>
<proteinExistence type="predicted"/>
<dbReference type="AlphaFoldDB" id="A0A2X2VRQ2"/>
<evidence type="ECO:0000313" key="3">
    <source>
        <dbReference type="Proteomes" id="UP000199426"/>
    </source>
</evidence>
<dbReference type="Proteomes" id="UP000199426">
    <property type="component" value="Unassembled WGS sequence"/>
</dbReference>
<protein>
    <submittedName>
        <fullName evidence="2">Uncharacterized protein</fullName>
    </submittedName>
</protein>
<name>A0A2X2VRQ2_CHRJE</name>
<dbReference type="EMBL" id="UAWB01000002">
    <property type="protein sequence ID" value="SQB27933.1"/>
    <property type="molecule type" value="Genomic_DNA"/>
</dbReference>
<dbReference type="EMBL" id="FNEG01000004">
    <property type="protein sequence ID" value="SDJ11622.1"/>
    <property type="molecule type" value="Genomic_DNA"/>
</dbReference>
<evidence type="ECO:0000313" key="2">
    <source>
        <dbReference type="EMBL" id="SQB27933.1"/>
    </source>
</evidence>
<evidence type="ECO:0000313" key="1">
    <source>
        <dbReference type="EMBL" id="SDJ11622.1"/>
    </source>
</evidence>
<reference evidence="2 4" key="2">
    <citation type="submission" date="2018-06" db="EMBL/GenBank/DDBJ databases">
        <authorList>
            <consortium name="Pathogen Informatics"/>
            <person name="Doyle S."/>
        </authorList>
    </citation>
    <scope>NUCLEOTIDE SEQUENCE [LARGE SCALE GENOMIC DNA]</scope>
    <source>
        <strain evidence="2 4">NCTC13492</strain>
    </source>
</reference>
<dbReference type="Proteomes" id="UP000251670">
    <property type="component" value="Unassembled WGS sequence"/>
</dbReference>
<evidence type="ECO:0000313" key="4">
    <source>
        <dbReference type="Proteomes" id="UP000251670"/>
    </source>
</evidence>
<sequence length="194" mass="20034">MKSINILKRIITSIALMLGILSYCQIGIGTATPHPSSDLDLGANNKALYLNRISNTTVIDDPQPGMLVFDVSEQCIKAYQDDPPKWSGCLDSASGIVSGFTCSSASFSPATANQGVAYTGTLTIPYTDGNGGTYSAQSFTQNGLTFALTAGNFSIGTGNLVYNINGIPTASGTTSVNIMAGGQSCNGLTLTVNP</sequence>
<dbReference type="OrthoDB" id="1453974at2"/>
<gene>
    <name evidence="2" type="ORF">NCTC13492_01516</name>
    <name evidence="1" type="ORF">SAMN05421542_2698</name>
</gene>